<dbReference type="Proteomes" id="UP001645039">
    <property type="component" value="Unassembled WGS sequence"/>
</dbReference>
<organism evidence="5 6">
    <name type="scientific">Halomonas casei</name>
    <dbReference type="NCBI Taxonomy" id="2742613"/>
    <lineage>
        <taxon>Bacteria</taxon>
        <taxon>Pseudomonadati</taxon>
        <taxon>Pseudomonadota</taxon>
        <taxon>Gammaproteobacteria</taxon>
        <taxon>Oceanospirillales</taxon>
        <taxon>Halomonadaceae</taxon>
        <taxon>Halomonas</taxon>
    </lineage>
</organism>
<dbReference type="InterPro" id="IPR050204">
    <property type="entry name" value="AraC_XylS_family_regulators"/>
</dbReference>
<feature type="domain" description="AraC-type arabinose-binding/dimerisation" evidence="4">
    <location>
        <begin position="22"/>
        <end position="112"/>
    </location>
</feature>
<dbReference type="PANTHER" id="PTHR46796">
    <property type="entry name" value="HTH-TYPE TRANSCRIPTIONAL ACTIVATOR RHAS-RELATED"/>
    <property type="match status" value="1"/>
</dbReference>
<evidence type="ECO:0000256" key="1">
    <source>
        <dbReference type="ARBA" id="ARBA00023015"/>
    </source>
</evidence>
<dbReference type="InterPro" id="IPR014710">
    <property type="entry name" value="RmlC-like_jellyroll"/>
</dbReference>
<evidence type="ECO:0000259" key="4">
    <source>
        <dbReference type="Pfam" id="PF02311"/>
    </source>
</evidence>
<dbReference type="InterPro" id="IPR037923">
    <property type="entry name" value="HTH-like"/>
</dbReference>
<dbReference type="EMBL" id="RRZD01000009">
    <property type="protein sequence ID" value="MBE0400764.1"/>
    <property type="molecule type" value="Genomic_DNA"/>
</dbReference>
<evidence type="ECO:0000313" key="5">
    <source>
        <dbReference type="EMBL" id="MBE0400764.1"/>
    </source>
</evidence>
<evidence type="ECO:0000313" key="6">
    <source>
        <dbReference type="Proteomes" id="UP001645039"/>
    </source>
</evidence>
<reference evidence="5 6" key="1">
    <citation type="submission" date="2020-07" db="EMBL/GenBank/DDBJ databases">
        <title>Halophilic bacteria isolated from french cheeses.</title>
        <authorList>
            <person name="Kothe C.I."/>
            <person name="Farah-Kraiem B."/>
            <person name="Renault P."/>
            <person name="Dridi B."/>
        </authorList>
    </citation>
    <scope>NUCLEOTIDE SEQUENCE [LARGE SCALE GENOMIC DNA]</scope>
    <source>
        <strain evidence="5 6">FME1</strain>
    </source>
</reference>
<protein>
    <submittedName>
        <fullName evidence="5">AraC family ligand binding domain-containing protein</fullName>
    </submittedName>
</protein>
<gene>
    <name evidence="5" type="ORF">EI168_11680</name>
</gene>
<keyword evidence="2" id="KW-0238">DNA-binding</keyword>
<name>A0ABR9F355_9GAMM</name>
<evidence type="ECO:0000256" key="2">
    <source>
        <dbReference type="ARBA" id="ARBA00023125"/>
    </source>
</evidence>
<accession>A0ABR9F355</accession>
<dbReference type="PANTHER" id="PTHR46796:SF2">
    <property type="entry name" value="TRANSCRIPTIONAL REGULATORY PROTEIN"/>
    <property type="match status" value="1"/>
</dbReference>
<keyword evidence="6" id="KW-1185">Reference proteome</keyword>
<dbReference type="Gene3D" id="2.60.120.10">
    <property type="entry name" value="Jelly Rolls"/>
    <property type="match status" value="1"/>
</dbReference>
<keyword evidence="1" id="KW-0805">Transcription regulation</keyword>
<proteinExistence type="predicted"/>
<dbReference type="Pfam" id="PF02311">
    <property type="entry name" value="AraC_binding"/>
    <property type="match status" value="1"/>
</dbReference>
<keyword evidence="3" id="KW-0804">Transcription</keyword>
<comment type="caution">
    <text evidence="5">The sequence shown here is derived from an EMBL/GenBank/DDBJ whole genome shotgun (WGS) entry which is preliminary data.</text>
</comment>
<dbReference type="SUPFAM" id="SSF51215">
    <property type="entry name" value="Regulatory protein AraC"/>
    <property type="match status" value="1"/>
</dbReference>
<evidence type="ECO:0000256" key="3">
    <source>
        <dbReference type="ARBA" id="ARBA00023163"/>
    </source>
</evidence>
<dbReference type="InterPro" id="IPR003313">
    <property type="entry name" value="AraC-bd"/>
</dbReference>
<sequence length="215" mass="24279">MFSSTGSSPRFWRDARMPYVELRHISDARQICYAPHSHSHWSLGAVTAGRSTFCYRDASYRIQAGDMVMMNPHWVHACNPIESQPWAYLMLYIDAEWLSQLRYQLGLLDAPEWQDISTAVVTQPNLYAEYCDMAACLLDDQRAIGDKQMVLRECLSLMMQALAQDPPVILPQVSCELEKIAAYLRVNFATDISLERLCQQSGYNAGIGGNASGRC</sequence>